<evidence type="ECO:0000256" key="1">
    <source>
        <dbReference type="ARBA" id="ARBA00022729"/>
    </source>
</evidence>
<dbReference type="SUPFAM" id="SSF53850">
    <property type="entry name" value="Periplasmic binding protein-like II"/>
    <property type="match status" value="1"/>
</dbReference>
<dbReference type="Gene3D" id="3.40.190.10">
    <property type="entry name" value="Periplasmic binding protein-like II"/>
    <property type="match status" value="2"/>
</dbReference>
<feature type="signal peptide" evidence="2">
    <location>
        <begin position="1"/>
        <end position="33"/>
    </location>
</feature>
<dbReference type="PANTHER" id="PTHR35936">
    <property type="entry name" value="MEMBRANE-BOUND LYTIC MUREIN TRANSGLYCOSYLASE F"/>
    <property type="match status" value="1"/>
</dbReference>
<name>A0A0N0GQX9_9NEIS</name>
<dbReference type="OrthoDB" id="8907081at2"/>
<evidence type="ECO:0000256" key="2">
    <source>
        <dbReference type="SAM" id="SignalP"/>
    </source>
</evidence>
<dbReference type="RefSeq" id="WP_083458768.1">
    <property type="nucleotide sequence ID" value="NZ_LAQT01000002.1"/>
</dbReference>
<keyword evidence="1 2" id="KW-0732">Signal</keyword>
<dbReference type="PANTHER" id="PTHR35936:SF25">
    <property type="entry name" value="ABC TRANSPORTER SUBSTRATE-BINDING PROTEIN"/>
    <property type="match status" value="1"/>
</dbReference>
<comment type="caution">
    <text evidence="4">The sequence shown here is derived from an EMBL/GenBank/DDBJ whole genome shotgun (WGS) entry which is preliminary data.</text>
</comment>
<proteinExistence type="predicted"/>
<accession>A0A0N0GQX9</accession>
<reference evidence="4 5" key="1">
    <citation type="submission" date="2015-07" db="EMBL/GenBank/DDBJ databases">
        <title>Draft genome sequence of the Amantichitinum ursilacus IGB-41, a new chitin-degrading bacterium.</title>
        <authorList>
            <person name="Kirstahler P."/>
            <person name="Guenther M."/>
            <person name="Grumaz C."/>
            <person name="Rupp S."/>
            <person name="Zibek S."/>
            <person name="Sohn K."/>
        </authorList>
    </citation>
    <scope>NUCLEOTIDE SEQUENCE [LARGE SCALE GENOMIC DNA]</scope>
    <source>
        <strain evidence="4 5">IGB-41</strain>
    </source>
</reference>
<gene>
    <name evidence="4" type="ORF">WG78_04790</name>
</gene>
<feature type="chain" id="PRO_5005849828" evidence="2">
    <location>
        <begin position="34"/>
        <end position="263"/>
    </location>
</feature>
<dbReference type="InterPro" id="IPR001638">
    <property type="entry name" value="Solute-binding_3/MltF_N"/>
</dbReference>
<dbReference type="PROSITE" id="PS51257">
    <property type="entry name" value="PROKAR_LIPOPROTEIN"/>
    <property type="match status" value="1"/>
</dbReference>
<evidence type="ECO:0000259" key="3">
    <source>
        <dbReference type="SMART" id="SM00062"/>
    </source>
</evidence>
<sequence length="263" mass="28565">MIKPNSTGYLMGATRWSATLGLALACSTPLGHAATASGVANKTVQLVTTEYPPYMSEKAPGQGLVIRVATAALNRSGYEVKISFLPWARALDMTKAGAVDGIVGVWYSAERTSYLQYANPVSSTRLGLFKRVDNPITFSNLAELKPYTIGVVRGYANPPVFDDAHLRTEEASDDETNLRKLAGKRVQFVLIEKGVAQGLLNSVAPQLKNQVVWMEPAVNVMPLYVAFSRNAKNHDELVNAFNQGLETLKKDGSLARWSFEAGV</sequence>
<feature type="domain" description="Solute-binding protein family 3/N-terminal" evidence="3">
    <location>
        <begin position="43"/>
        <end position="261"/>
    </location>
</feature>
<dbReference type="Proteomes" id="UP000037939">
    <property type="component" value="Unassembled WGS sequence"/>
</dbReference>
<dbReference type="Pfam" id="PF00497">
    <property type="entry name" value="SBP_bac_3"/>
    <property type="match status" value="1"/>
</dbReference>
<protein>
    <submittedName>
        <fullName evidence="4">Cystine transporter subunit</fullName>
    </submittedName>
</protein>
<evidence type="ECO:0000313" key="4">
    <source>
        <dbReference type="EMBL" id="KPC54861.1"/>
    </source>
</evidence>
<dbReference type="AlphaFoldDB" id="A0A0N0GQX9"/>
<dbReference type="SMART" id="SM00062">
    <property type="entry name" value="PBPb"/>
    <property type="match status" value="1"/>
</dbReference>
<dbReference type="STRING" id="857265.WG78_04790"/>
<keyword evidence="5" id="KW-1185">Reference proteome</keyword>
<organism evidence="4 5">
    <name type="scientific">Amantichitinum ursilacus</name>
    <dbReference type="NCBI Taxonomy" id="857265"/>
    <lineage>
        <taxon>Bacteria</taxon>
        <taxon>Pseudomonadati</taxon>
        <taxon>Pseudomonadota</taxon>
        <taxon>Betaproteobacteria</taxon>
        <taxon>Neisseriales</taxon>
        <taxon>Chitinibacteraceae</taxon>
        <taxon>Amantichitinum</taxon>
    </lineage>
</organism>
<dbReference type="EMBL" id="LAQT01000002">
    <property type="protein sequence ID" value="KPC54861.1"/>
    <property type="molecule type" value="Genomic_DNA"/>
</dbReference>
<evidence type="ECO:0000313" key="5">
    <source>
        <dbReference type="Proteomes" id="UP000037939"/>
    </source>
</evidence>